<dbReference type="RefSeq" id="WP_162883825.1">
    <property type="nucleotide sequence ID" value="NZ_QQSW01000004.1"/>
</dbReference>
<proteinExistence type="predicted"/>
<evidence type="ECO:0008006" key="3">
    <source>
        <dbReference type="Google" id="ProtNLM"/>
    </source>
</evidence>
<name>A0A4R2KR46_9GAMM</name>
<evidence type="ECO:0000313" key="2">
    <source>
        <dbReference type="Proteomes" id="UP000294980"/>
    </source>
</evidence>
<keyword evidence="2" id="KW-1185">Reference proteome</keyword>
<dbReference type="InterPro" id="IPR040632">
    <property type="entry name" value="Sulfotransfer_4"/>
</dbReference>
<sequence length="82" mass="9444">MPLQVIGSGFGRTATMSMKHALVRLGFPCYTLSTQSTIFDEEWIRFLPTSEAGAFLGATLNDYFEDRMHDRDYLLQRFEENT</sequence>
<comment type="caution">
    <text evidence="1">The sequence shown here is derived from an EMBL/GenBank/DDBJ whole genome shotgun (WGS) entry which is preliminary data.</text>
</comment>
<gene>
    <name evidence="1" type="ORF">EV688_1403</name>
</gene>
<evidence type="ECO:0000313" key="1">
    <source>
        <dbReference type="EMBL" id="TCO69085.1"/>
    </source>
</evidence>
<dbReference type="Gene3D" id="3.40.50.300">
    <property type="entry name" value="P-loop containing nucleotide triphosphate hydrolases"/>
    <property type="match status" value="1"/>
</dbReference>
<reference evidence="1 2" key="1">
    <citation type="submission" date="2019-03" db="EMBL/GenBank/DDBJ databases">
        <title>Genomic Encyclopedia of Type Strains, Phase IV (KMG-IV): sequencing the most valuable type-strain genomes for metagenomic binning, comparative biology and taxonomic classification.</title>
        <authorList>
            <person name="Goeker M."/>
        </authorList>
    </citation>
    <scope>NUCLEOTIDE SEQUENCE [LARGE SCALE GENOMIC DNA]</scope>
    <source>
        <strain evidence="1 2">DSM 23344</strain>
    </source>
</reference>
<accession>A0A4R2KR46</accession>
<protein>
    <recommendedName>
        <fullName evidence="3">Sulfotransferase family protein</fullName>
    </recommendedName>
</protein>
<dbReference type="AlphaFoldDB" id="A0A4R2KR46"/>
<dbReference type="Proteomes" id="UP000294980">
    <property type="component" value="Unassembled WGS sequence"/>
</dbReference>
<dbReference type="InterPro" id="IPR027417">
    <property type="entry name" value="P-loop_NTPase"/>
</dbReference>
<dbReference type="Pfam" id="PF17784">
    <property type="entry name" value="Sulfotransfer_4"/>
    <property type="match status" value="1"/>
</dbReference>
<dbReference type="EMBL" id="SLWX01000040">
    <property type="protein sequence ID" value="TCO69085.1"/>
    <property type="molecule type" value="Genomic_DNA"/>
</dbReference>
<organism evidence="1 2">
    <name type="scientific">Chromatocurvus halotolerans</name>
    <dbReference type="NCBI Taxonomy" id="1132028"/>
    <lineage>
        <taxon>Bacteria</taxon>
        <taxon>Pseudomonadati</taxon>
        <taxon>Pseudomonadota</taxon>
        <taxon>Gammaproteobacteria</taxon>
        <taxon>Cellvibrionales</taxon>
        <taxon>Halieaceae</taxon>
        <taxon>Chromatocurvus</taxon>
    </lineage>
</organism>